<comment type="caution">
    <text evidence="1">The sequence shown here is derived from an EMBL/GenBank/DDBJ whole genome shotgun (WGS) entry which is preliminary data.</text>
</comment>
<sequence length="113" mass="12616">MKSSLHYRLVIFSALIISGVFTGSCRAEIDISCPLLFMHVSRDVEDSICISKMRVLVCPKMCHPVNGHEEGISTVCFKKGEPFGEQTEFKIRVFIPENCELTLPVAVKPATEQ</sequence>
<accession>A0A1B8HKH5</accession>
<dbReference type="AlphaFoldDB" id="A0A1B8HKH5"/>
<reference evidence="1 2" key="1">
    <citation type="submission" date="2016-06" db="EMBL/GenBank/DDBJ databases">
        <authorList>
            <person name="Kjaerup R.B."/>
            <person name="Dalgaard T.S."/>
            <person name="Juul-Madsen H.R."/>
        </authorList>
    </citation>
    <scope>NUCLEOTIDE SEQUENCE [LARGE SCALE GENOMIC DNA]</scope>
    <source>
        <strain evidence="1 2">GCSL-Mp3</strain>
    </source>
</reference>
<proteinExistence type="predicted"/>
<dbReference type="STRING" id="368603.AYY16_17935"/>
<name>A0A1B8HKH5_9GAMM</name>
<evidence type="ECO:0000313" key="2">
    <source>
        <dbReference type="Proteomes" id="UP000092247"/>
    </source>
</evidence>
<dbReference type="EMBL" id="LZEX01000008">
    <property type="protein sequence ID" value="OBU09708.1"/>
    <property type="molecule type" value="Genomic_DNA"/>
</dbReference>
<evidence type="ECO:0000313" key="1">
    <source>
        <dbReference type="EMBL" id="OBU09708.1"/>
    </source>
</evidence>
<gene>
    <name evidence="1" type="ORF">AYY17_17990</name>
</gene>
<protein>
    <submittedName>
        <fullName evidence="1">Uncharacterized protein</fullName>
    </submittedName>
</protein>
<dbReference type="Proteomes" id="UP000092247">
    <property type="component" value="Unassembled WGS sequence"/>
</dbReference>
<dbReference type="RefSeq" id="WP_067422571.1">
    <property type="nucleotide sequence ID" value="NZ_LZEX01000008.1"/>
</dbReference>
<dbReference type="PROSITE" id="PS51257">
    <property type="entry name" value="PROKAR_LIPOPROTEIN"/>
    <property type="match status" value="1"/>
</dbReference>
<organism evidence="1 2">
    <name type="scientific">Morganella psychrotolerans</name>
    <dbReference type="NCBI Taxonomy" id="368603"/>
    <lineage>
        <taxon>Bacteria</taxon>
        <taxon>Pseudomonadati</taxon>
        <taxon>Pseudomonadota</taxon>
        <taxon>Gammaproteobacteria</taxon>
        <taxon>Enterobacterales</taxon>
        <taxon>Morganellaceae</taxon>
        <taxon>Morganella</taxon>
    </lineage>
</organism>